<dbReference type="OrthoDB" id="529091at2"/>
<name>A0A1U7HPR1_9CYAN</name>
<evidence type="ECO:0000313" key="5">
    <source>
        <dbReference type="Proteomes" id="UP000186868"/>
    </source>
</evidence>
<dbReference type="GO" id="GO:0009103">
    <property type="term" value="P:lipopolysaccharide biosynthetic process"/>
    <property type="evidence" value="ECO:0007669"/>
    <property type="project" value="TreeGrafter"/>
</dbReference>
<feature type="domain" description="Glycosyl transferase family 1" evidence="2">
    <location>
        <begin position="210"/>
        <end position="369"/>
    </location>
</feature>
<protein>
    <submittedName>
        <fullName evidence="4">Glycosyl transferase family 1</fullName>
    </submittedName>
</protein>
<dbReference type="Pfam" id="PF00534">
    <property type="entry name" value="Glycos_transf_1"/>
    <property type="match status" value="1"/>
</dbReference>
<keyword evidence="5" id="KW-1185">Reference proteome</keyword>
<dbReference type="EMBL" id="MRCB01000003">
    <property type="protein sequence ID" value="OKH25538.1"/>
    <property type="molecule type" value="Genomic_DNA"/>
</dbReference>
<dbReference type="InterPro" id="IPR028098">
    <property type="entry name" value="Glyco_trans_4-like_N"/>
</dbReference>
<dbReference type="SUPFAM" id="SSF53756">
    <property type="entry name" value="UDP-Glycosyltransferase/glycogen phosphorylase"/>
    <property type="match status" value="1"/>
</dbReference>
<dbReference type="Pfam" id="PF13439">
    <property type="entry name" value="Glyco_transf_4"/>
    <property type="match status" value="1"/>
</dbReference>
<gene>
    <name evidence="4" type="ORF">NIES593_04125</name>
</gene>
<evidence type="ECO:0000259" key="3">
    <source>
        <dbReference type="Pfam" id="PF13439"/>
    </source>
</evidence>
<evidence type="ECO:0000256" key="1">
    <source>
        <dbReference type="ARBA" id="ARBA00022679"/>
    </source>
</evidence>
<dbReference type="STRING" id="1921803.NIES593_04125"/>
<feature type="domain" description="Glycosyltransferase subfamily 4-like N-terminal" evidence="3">
    <location>
        <begin position="98"/>
        <end position="197"/>
    </location>
</feature>
<dbReference type="GO" id="GO:0016757">
    <property type="term" value="F:glycosyltransferase activity"/>
    <property type="evidence" value="ECO:0007669"/>
    <property type="project" value="InterPro"/>
</dbReference>
<dbReference type="PANTHER" id="PTHR46401">
    <property type="entry name" value="GLYCOSYLTRANSFERASE WBBK-RELATED"/>
    <property type="match status" value="1"/>
</dbReference>
<evidence type="ECO:0000259" key="2">
    <source>
        <dbReference type="Pfam" id="PF00534"/>
    </source>
</evidence>
<dbReference type="RefSeq" id="WP_073598382.1">
    <property type="nucleotide sequence ID" value="NZ_MRCB01000003.1"/>
</dbReference>
<dbReference type="Proteomes" id="UP000186868">
    <property type="component" value="Unassembled WGS sequence"/>
</dbReference>
<sequence>MQFLYTLTTYPPAIGGAQLHQHLIGQQLQKQYEIQVVSHWSKNRTDWLLGTTIRAPEFNHDYSIDGIKVRQFGLSQQEKLSLLPYIPIYYPLMSFALPKIASCIEKHLHLYAKEASLIHNVRIGREGLSYASLQAARHYNIPFVFTPVHHPRWVGWRYRAYLKLYKLADAVITLTQAEKKVLIDLGVQEERIHVTGHGPILAEKADAEAFKKRYQINEPIVLFLGQHYPYKGYQQLLEAASIVWQKIPEANFIFIGPPVAQSEKVFAEITDPRIHRLGAIDLQEKTNALAACALLCVPSNQESFGGVYTEAWSFGKPVIGCNIPAVSEVVTDGVDGYLVSQTSNEIAESICQLLLNPSQAQAMGTAGKQKVASRFTWERLAQLTEQVYQKVL</sequence>
<dbReference type="PANTHER" id="PTHR46401:SF2">
    <property type="entry name" value="GLYCOSYLTRANSFERASE WBBK-RELATED"/>
    <property type="match status" value="1"/>
</dbReference>
<reference evidence="4 5" key="1">
    <citation type="submission" date="2016-11" db="EMBL/GenBank/DDBJ databases">
        <title>Draft Genome Sequences of Nine Cyanobacterial Strains from Diverse Habitats.</title>
        <authorList>
            <person name="Zhu T."/>
            <person name="Hou S."/>
            <person name="Lu X."/>
            <person name="Hess W.R."/>
        </authorList>
    </citation>
    <scope>NUCLEOTIDE SEQUENCE [LARGE SCALE GENOMIC DNA]</scope>
    <source>
        <strain evidence="4 5">NIES-593</strain>
    </source>
</reference>
<organism evidence="4 5">
    <name type="scientific">Hydrococcus rivularis NIES-593</name>
    <dbReference type="NCBI Taxonomy" id="1921803"/>
    <lineage>
        <taxon>Bacteria</taxon>
        <taxon>Bacillati</taxon>
        <taxon>Cyanobacteriota</taxon>
        <taxon>Cyanophyceae</taxon>
        <taxon>Pleurocapsales</taxon>
        <taxon>Hydrococcaceae</taxon>
        <taxon>Hydrococcus</taxon>
    </lineage>
</organism>
<dbReference type="AlphaFoldDB" id="A0A1U7HPR1"/>
<accession>A0A1U7HPR1</accession>
<dbReference type="Gene3D" id="3.40.50.2000">
    <property type="entry name" value="Glycogen Phosphorylase B"/>
    <property type="match status" value="2"/>
</dbReference>
<dbReference type="CDD" id="cd03801">
    <property type="entry name" value="GT4_PimA-like"/>
    <property type="match status" value="1"/>
</dbReference>
<evidence type="ECO:0000313" key="4">
    <source>
        <dbReference type="EMBL" id="OKH25538.1"/>
    </source>
</evidence>
<dbReference type="InterPro" id="IPR001296">
    <property type="entry name" value="Glyco_trans_1"/>
</dbReference>
<proteinExistence type="predicted"/>
<keyword evidence="1 4" id="KW-0808">Transferase</keyword>
<comment type="caution">
    <text evidence="4">The sequence shown here is derived from an EMBL/GenBank/DDBJ whole genome shotgun (WGS) entry which is preliminary data.</text>
</comment>